<evidence type="ECO:0000256" key="8">
    <source>
        <dbReference type="ARBA" id="ARBA00022989"/>
    </source>
</evidence>
<dbReference type="OrthoDB" id="409725at2759"/>
<evidence type="ECO:0000256" key="5">
    <source>
        <dbReference type="ARBA" id="ARBA00022597"/>
    </source>
</evidence>
<keyword evidence="3" id="KW-0813">Transport</keyword>
<feature type="transmembrane region" description="Helical" evidence="10">
    <location>
        <begin position="6"/>
        <end position="30"/>
    </location>
</feature>
<reference evidence="11 12" key="1">
    <citation type="journal article" date="2013" name="BMC Genomics">
        <title>The miniature genome of a carnivorous plant Genlisea aurea contains a low number of genes and short non-coding sequences.</title>
        <authorList>
            <person name="Leushkin E.V."/>
            <person name="Sutormin R.A."/>
            <person name="Nabieva E.R."/>
            <person name="Penin A.A."/>
            <person name="Kondrashov A.S."/>
            <person name="Logacheva M.D."/>
        </authorList>
    </citation>
    <scope>NUCLEOTIDE SEQUENCE [LARGE SCALE GENOMIC DNA]</scope>
</reference>
<evidence type="ECO:0000256" key="9">
    <source>
        <dbReference type="ARBA" id="ARBA00023136"/>
    </source>
</evidence>
<evidence type="ECO:0000313" key="12">
    <source>
        <dbReference type="Proteomes" id="UP000015453"/>
    </source>
</evidence>
<organism evidence="11 12">
    <name type="scientific">Genlisea aurea</name>
    <dbReference type="NCBI Taxonomy" id="192259"/>
    <lineage>
        <taxon>Eukaryota</taxon>
        <taxon>Viridiplantae</taxon>
        <taxon>Streptophyta</taxon>
        <taxon>Embryophyta</taxon>
        <taxon>Tracheophyta</taxon>
        <taxon>Spermatophyta</taxon>
        <taxon>Magnoliopsida</taxon>
        <taxon>eudicotyledons</taxon>
        <taxon>Gunneridae</taxon>
        <taxon>Pentapetalae</taxon>
        <taxon>asterids</taxon>
        <taxon>lamiids</taxon>
        <taxon>Lamiales</taxon>
        <taxon>Lentibulariaceae</taxon>
        <taxon>Genlisea</taxon>
    </lineage>
</organism>
<name>S8EIW4_9LAMI</name>
<comment type="subcellular location">
    <subcellularLocation>
        <location evidence="1">Cell membrane</location>
        <topology evidence="1">Multi-pass membrane protein</topology>
    </subcellularLocation>
</comment>
<dbReference type="Proteomes" id="UP000015453">
    <property type="component" value="Unassembled WGS sequence"/>
</dbReference>
<keyword evidence="6 10" id="KW-0812">Transmembrane</keyword>
<evidence type="ECO:0000256" key="7">
    <source>
        <dbReference type="ARBA" id="ARBA00022737"/>
    </source>
</evidence>
<keyword evidence="4" id="KW-1003">Cell membrane</keyword>
<keyword evidence="8 10" id="KW-1133">Transmembrane helix</keyword>
<keyword evidence="7" id="KW-0677">Repeat</keyword>
<keyword evidence="12" id="KW-1185">Reference proteome</keyword>
<feature type="transmembrane region" description="Helical" evidence="10">
    <location>
        <begin position="187"/>
        <end position="208"/>
    </location>
</feature>
<feature type="transmembrane region" description="Helical" evidence="10">
    <location>
        <begin position="161"/>
        <end position="181"/>
    </location>
</feature>
<evidence type="ECO:0000256" key="1">
    <source>
        <dbReference type="ARBA" id="ARBA00004651"/>
    </source>
</evidence>
<keyword evidence="5" id="KW-0762">Sugar transport</keyword>
<evidence type="ECO:0000313" key="11">
    <source>
        <dbReference type="EMBL" id="EPS72542.1"/>
    </source>
</evidence>
<evidence type="ECO:0000256" key="3">
    <source>
        <dbReference type="ARBA" id="ARBA00022448"/>
    </source>
</evidence>
<dbReference type="GO" id="GO:0005886">
    <property type="term" value="C:plasma membrane"/>
    <property type="evidence" value="ECO:0007669"/>
    <property type="project" value="UniProtKB-SubCell"/>
</dbReference>
<evidence type="ECO:0000256" key="10">
    <source>
        <dbReference type="SAM" id="Phobius"/>
    </source>
</evidence>
<dbReference type="Gene3D" id="1.20.1280.290">
    <property type="match status" value="2"/>
</dbReference>
<dbReference type="AlphaFoldDB" id="S8EIW4"/>
<dbReference type="InterPro" id="IPR004316">
    <property type="entry name" value="SWEET_rpt"/>
</dbReference>
<dbReference type="PANTHER" id="PTHR10791:SF222">
    <property type="entry name" value="BIDIRECTIONAL SUGAR TRANSPORTER SWEET15"/>
    <property type="match status" value="1"/>
</dbReference>
<feature type="transmembrane region" description="Helical" evidence="10">
    <location>
        <begin position="65"/>
        <end position="88"/>
    </location>
</feature>
<dbReference type="FunFam" id="1.20.1280.290:FF:000003">
    <property type="entry name" value="Bidirectional sugar transporter SWEET"/>
    <property type="match status" value="1"/>
</dbReference>
<sequence>HHHIGLAFGILGNIISFFVYFSPMPTFWRIYKEKSTMEFDSLPYAVALFSAMLWMYYAFLKPHSFLLITINSFGCVIQTFYLTLYFIYASRPARRQCLKILGIMNVGALGLILGVSYICFEGHIRVQVVGWACVAVSVGVFAAPLRIVIHVVKTRSAEFMPFYLSFFLTLSAVMWFGYGIFQHDLCIAIPNVVGFALGLVQMLLFLAYREAKTNEKEGK</sequence>
<feature type="transmembrane region" description="Helical" evidence="10">
    <location>
        <begin position="100"/>
        <end position="118"/>
    </location>
</feature>
<gene>
    <name evidence="11" type="ORF">M569_02215</name>
</gene>
<feature type="non-terminal residue" evidence="11">
    <location>
        <position position="219"/>
    </location>
</feature>
<evidence type="ECO:0000256" key="4">
    <source>
        <dbReference type="ARBA" id="ARBA00022475"/>
    </source>
</evidence>
<evidence type="ECO:0000256" key="2">
    <source>
        <dbReference type="ARBA" id="ARBA00007809"/>
    </source>
</evidence>
<evidence type="ECO:0000256" key="6">
    <source>
        <dbReference type="ARBA" id="ARBA00022692"/>
    </source>
</evidence>
<dbReference type="FunFam" id="1.20.1280.290:FF:000001">
    <property type="entry name" value="Bidirectional sugar transporter SWEET"/>
    <property type="match status" value="1"/>
</dbReference>
<keyword evidence="9 10" id="KW-0472">Membrane</keyword>
<evidence type="ECO:0008006" key="13">
    <source>
        <dbReference type="Google" id="ProtNLM"/>
    </source>
</evidence>
<dbReference type="PANTHER" id="PTHR10791">
    <property type="entry name" value="RAG1-ACTIVATING PROTEIN 1"/>
    <property type="match status" value="1"/>
</dbReference>
<dbReference type="EMBL" id="AUSU01000794">
    <property type="protein sequence ID" value="EPS72542.1"/>
    <property type="molecule type" value="Genomic_DNA"/>
</dbReference>
<dbReference type="Pfam" id="PF03083">
    <property type="entry name" value="MtN3_slv"/>
    <property type="match status" value="2"/>
</dbReference>
<proteinExistence type="inferred from homology"/>
<feature type="transmembrane region" description="Helical" evidence="10">
    <location>
        <begin position="124"/>
        <end position="149"/>
    </location>
</feature>
<protein>
    <recommendedName>
        <fullName evidence="13">Bidirectional sugar transporter SWEET</fullName>
    </recommendedName>
</protein>
<feature type="transmembrane region" description="Helical" evidence="10">
    <location>
        <begin position="42"/>
        <end position="59"/>
    </location>
</feature>
<feature type="non-terminal residue" evidence="11">
    <location>
        <position position="1"/>
    </location>
</feature>
<comment type="caution">
    <text evidence="11">The sequence shown here is derived from an EMBL/GenBank/DDBJ whole genome shotgun (WGS) entry which is preliminary data.</text>
</comment>
<comment type="similarity">
    <text evidence="2">Belongs to the SWEET sugar transporter family.</text>
</comment>
<accession>S8EIW4</accession>
<dbReference type="GO" id="GO:0051119">
    <property type="term" value="F:sugar transmembrane transporter activity"/>
    <property type="evidence" value="ECO:0007669"/>
    <property type="project" value="InterPro"/>
</dbReference>
<dbReference type="InterPro" id="IPR047664">
    <property type="entry name" value="SWEET"/>
</dbReference>